<name>A0AAW2WKB9_9LAMI</name>
<organism evidence="3">
    <name type="scientific">Sesamum latifolium</name>
    <dbReference type="NCBI Taxonomy" id="2727402"/>
    <lineage>
        <taxon>Eukaryota</taxon>
        <taxon>Viridiplantae</taxon>
        <taxon>Streptophyta</taxon>
        <taxon>Embryophyta</taxon>
        <taxon>Tracheophyta</taxon>
        <taxon>Spermatophyta</taxon>
        <taxon>Magnoliopsida</taxon>
        <taxon>eudicotyledons</taxon>
        <taxon>Gunneridae</taxon>
        <taxon>Pentapetalae</taxon>
        <taxon>asterids</taxon>
        <taxon>lamiids</taxon>
        <taxon>Lamiales</taxon>
        <taxon>Pedaliaceae</taxon>
        <taxon>Sesamum</taxon>
    </lineage>
</organism>
<feature type="chain" id="PRO_5043699787" description="Reverse transcriptase domain-containing protein" evidence="1">
    <location>
        <begin position="22"/>
        <end position="151"/>
    </location>
</feature>
<sequence>MPRSFTTTIIVLISKVASLQTWNDFRPISLCNVTNKILSELLYNKLSRTLPDLISPSQNGFVLGRLIGDNILMAQEMTHYLDLRYNKGNLVIKLDMSKAYDRVSWNFLLTVMQKMSFPHRFFTLIKHAIQKYWFTVLIIGEHQDFLNPPKA</sequence>
<dbReference type="PANTHER" id="PTHR31635:SF196">
    <property type="entry name" value="REVERSE TRANSCRIPTASE DOMAIN-CONTAINING PROTEIN-RELATED"/>
    <property type="match status" value="1"/>
</dbReference>
<protein>
    <recommendedName>
        <fullName evidence="2">Reverse transcriptase domain-containing protein</fullName>
    </recommendedName>
</protein>
<feature type="signal peptide" evidence="1">
    <location>
        <begin position="1"/>
        <end position="21"/>
    </location>
</feature>
<evidence type="ECO:0000313" key="3">
    <source>
        <dbReference type="EMBL" id="KAL0440261.1"/>
    </source>
</evidence>
<reference evidence="3" key="1">
    <citation type="submission" date="2020-06" db="EMBL/GenBank/DDBJ databases">
        <authorList>
            <person name="Li T."/>
            <person name="Hu X."/>
            <person name="Zhang T."/>
            <person name="Song X."/>
            <person name="Zhang H."/>
            <person name="Dai N."/>
            <person name="Sheng W."/>
            <person name="Hou X."/>
            <person name="Wei L."/>
        </authorList>
    </citation>
    <scope>NUCLEOTIDE SEQUENCE</scope>
    <source>
        <strain evidence="3">KEN1</strain>
        <tissue evidence="3">Leaf</tissue>
    </source>
</reference>
<evidence type="ECO:0000259" key="2">
    <source>
        <dbReference type="PROSITE" id="PS50878"/>
    </source>
</evidence>
<dbReference type="AlphaFoldDB" id="A0AAW2WKB9"/>
<dbReference type="PANTHER" id="PTHR31635">
    <property type="entry name" value="REVERSE TRANSCRIPTASE DOMAIN-CONTAINING PROTEIN-RELATED"/>
    <property type="match status" value="1"/>
</dbReference>
<feature type="domain" description="Reverse transcriptase" evidence="2">
    <location>
        <begin position="1"/>
        <end position="151"/>
    </location>
</feature>
<gene>
    <name evidence="3" type="ORF">Slati_2509100</name>
</gene>
<dbReference type="EMBL" id="JACGWN010000008">
    <property type="protein sequence ID" value="KAL0440261.1"/>
    <property type="molecule type" value="Genomic_DNA"/>
</dbReference>
<reference evidence="3" key="2">
    <citation type="journal article" date="2024" name="Plant">
        <title>Genomic evolution and insights into agronomic trait innovations of Sesamum species.</title>
        <authorList>
            <person name="Miao H."/>
            <person name="Wang L."/>
            <person name="Qu L."/>
            <person name="Liu H."/>
            <person name="Sun Y."/>
            <person name="Le M."/>
            <person name="Wang Q."/>
            <person name="Wei S."/>
            <person name="Zheng Y."/>
            <person name="Lin W."/>
            <person name="Duan Y."/>
            <person name="Cao H."/>
            <person name="Xiong S."/>
            <person name="Wang X."/>
            <person name="Wei L."/>
            <person name="Li C."/>
            <person name="Ma Q."/>
            <person name="Ju M."/>
            <person name="Zhao R."/>
            <person name="Li G."/>
            <person name="Mu C."/>
            <person name="Tian Q."/>
            <person name="Mei H."/>
            <person name="Zhang T."/>
            <person name="Gao T."/>
            <person name="Zhang H."/>
        </authorList>
    </citation>
    <scope>NUCLEOTIDE SEQUENCE</scope>
    <source>
        <strain evidence="3">KEN1</strain>
    </source>
</reference>
<dbReference type="Pfam" id="PF00078">
    <property type="entry name" value="RVT_1"/>
    <property type="match status" value="1"/>
</dbReference>
<dbReference type="PROSITE" id="PS50878">
    <property type="entry name" value="RT_POL"/>
    <property type="match status" value="1"/>
</dbReference>
<proteinExistence type="predicted"/>
<dbReference type="InterPro" id="IPR000477">
    <property type="entry name" value="RT_dom"/>
</dbReference>
<comment type="caution">
    <text evidence="3">The sequence shown here is derived from an EMBL/GenBank/DDBJ whole genome shotgun (WGS) entry which is preliminary data.</text>
</comment>
<evidence type="ECO:0000256" key="1">
    <source>
        <dbReference type="SAM" id="SignalP"/>
    </source>
</evidence>
<keyword evidence="1" id="KW-0732">Signal</keyword>
<accession>A0AAW2WKB9</accession>